<feature type="compositionally biased region" description="Polar residues" evidence="1">
    <location>
        <begin position="34"/>
        <end position="54"/>
    </location>
</feature>
<feature type="compositionally biased region" description="Basic and acidic residues" evidence="1">
    <location>
        <begin position="116"/>
        <end position="132"/>
    </location>
</feature>
<accession>A0AAD7QB24</accession>
<dbReference type="AlphaFoldDB" id="A0AAD7QB24"/>
<gene>
    <name evidence="2" type="ORF">O6P43_007735</name>
</gene>
<feature type="compositionally biased region" description="Basic and acidic residues" evidence="1">
    <location>
        <begin position="67"/>
        <end position="85"/>
    </location>
</feature>
<evidence type="ECO:0000313" key="2">
    <source>
        <dbReference type="EMBL" id="KAJ7978236.1"/>
    </source>
</evidence>
<reference evidence="2" key="1">
    <citation type="journal article" date="2023" name="Science">
        <title>Elucidation of the pathway for biosynthesis of saponin adjuvants from the soapbark tree.</title>
        <authorList>
            <person name="Reed J."/>
            <person name="Orme A."/>
            <person name="El-Demerdash A."/>
            <person name="Owen C."/>
            <person name="Martin L.B.B."/>
            <person name="Misra R.C."/>
            <person name="Kikuchi S."/>
            <person name="Rejzek M."/>
            <person name="Martin A.C."/>
            <person name="Harkess A."/>
            <person name="Leebens-Mack J."/>
            <person name="Louveau T."/>
            <person name="Stephenson M.J."/>
            <person name="Osbourn A."/>
        </authorList>
    </citation>
    <scope>NUCLEOTIDE SEQUENCE</scope>
    <source>
        <strain evidence="2">S10</strain>
    </source>
</reference>
<evidence type="ECO:0000313" key="3">
    <source>
        <dbReference type="Proteomes" id="UP001163823"/>
    </source>
</evidence>
<feature type="region of interest" description="Disordered" evidence="1">
    <location>
        <begin position="34"/>
        <end position="132"/>
    </location>
</feature>
<dbReference type="KEGG" id="qsa:O6P43_007735"/>
<keyword evidence="3" id="KW-1185">Reference proteome</keyword>
<dbReference type="PANTHER" id="PTHR47372:SF32">
    <property type="entry name" value="EMBRYOGENESIS ABUNDANT PROTEIN FAMILY PROTEIN, PUTATIVE-RELATED"/>
    <property type="match status" value="1"/>
</dbReference>
<dbReference type="Gene3D" id="1.20.120.20">
    <property type="entry name" value="Apolipoprotein"/>
    <property type="match status" value="1"/>
</dbReference>
<name>A0AAD7QB24_QUISA</name>
<evidence type="ECO:0000256" key="1">
    <source>
        <dbReference type="SAM" id="MobiDB-lite"/>
    </source>
</evidence>
<dbReference type="PANTHER" id="PTHR47372">
    <property type="entry name" value="DAUER UP-REGULATED-RELATED"/>
    <property type="match status" value="1"/>
</dbReference>
<dbReference type="EMBL" id="JARAOO010000003">
    <property type="protein sequence ID" value="KAJ7978236.1"/>
    <property type="molecule type" value="Genomic_DNA"/>
</dbReference>
<comment type="caution">
    <text evidence="2">The sequence shown here is derived from an EMBL/GenBank/DDBJ whole genome shotgun (WGS) entry which is preliminary data.</text>
</comment>
<organism evidence="2 3">
    <name type="scientific">Quillaja saponaria</name>
    <name type="common">Soap bark tree</name>
    <dbReference type="NCBI Taxonomy" id="32244"/>
    <lineage>
        <taxon>Eukaryota</taxon>
        <taxon>Viridiplantae</taxon>
        <taxon>Streptophyta</taxon>
        <taxon>Embryophyta</taxon>
        <taxon>Tracheophyta</taxon>
        <taxon>Spermatophyta</taxon>
        <taxon>Magnoliopsida</taxon>
        <taxon>eudicotyledons</taxon>
        <taxon>Gunneridae</taxon>
        <taxon>Pentapetalae</taxon>
        <taxon>rosids</taxon>
        <taxon>fabids</taxon>
        <taxon>Fabales</taxon>
        <taxon>Quillajaceae</taxon>
        <taxon>Quillaja</taxon>
    </lineage>
</organism>
<proteinExistence type="predicted"/>
<sequence>MASFTLVSSVPKFGHIGSSIAKRRSWNPKVFSASTPRSVQITNSHPEASPSTDAVKQGANDAIKGAENVKDKAYSTAEHASEKTKNAVGRMSASAQDISEKAKQTMQEAWGSAKDTAQKAKDTVLGKAEESKECAKANAEAVKRSMNTKN</sequence>
<dbReference type="Proteomes" id="UP001163823">
    <property type="component" value="Chromosome 3"/>
</dbReference>
<protein>
    <submittedName>
        <fullName evidence="2">Late embryogenesis abundant protein family protein</fullName>
    </submittedName>
</protein>